<dbReference type="EMBL" id="SLWV01000005">
    <property type="protein sequence ID" value="TCO78062.1"/>
    <property type="molecule type" value="Genomic_DNA"/>
</dbReference>
<feature type="transmembrane region" description="Helical" evidence="1">
    <location>
        <begin position="58"/>
        <end position="77"/>
    </location>
</feature>
<gene>
    <name evidence="2" type="ORF">EV214_105161</name>
</gene>
<proteinExistence type="predicted"/>
<organism evidence="2 3">
    <name type="scientific">Marinisporobacter balticus</name>
    <dbReference type="NCBI Taxonomy" id="2018667"/>
    <lineage>
        <taxon>Bacteria</taxon>
        <taxon>Bacillati</taxon>
        <taxon>Bacillota</taxon>
        <taxon>Clostridia</taxon>
        <taxon>Peptostreptococcales</taxon>
        <taxon>Thermotaleaceae</taxon>
        <taxon>Marinisporobacter</taxon>
    </lineage>
</organism>
<keyword evidence="1" id="KW-0812">Transmembrane</keyword>
<name>A0A4R2KY83_9FIRM</name>
<dbReference type="Proteomes" id="UP000294919">
    <property type="component" value="Unassembled WGS sequence"/>
</dbReference>
<protein>
    <submittedName>
        <fullName evidence="2">Uncharacterized protein</fullName>
    </submittedName>
</protein>
<dbReference type="AlphaFoldDB" id="A0A4R2KY83"/>
<evidence type="ECO:0000256" key="1">
    <source>
        <dbReference type="SAM" id="Phobius"/>
    </source>
</evidence>
<sequence length="88" mass="10712">MKNKERWSRWRTYGKRKFVFFYALFWATIVCSLGIWINGFLFHDFDFELSIINIATEFLARFPFFFIGGIIVAFSVWKGNEKKYQKYI</sequence>
<dbReference type="RefSeq" id="WP_132243755.1">
    <property type="nucleotide sequence ID" value="NZ_SLWV01000005.1"/>
</dbReference>
<evidence type="ECO:0000313" key="2">
    <source>
        <dbReference type="EMBL" id="TCO78062.1"/>
    </source>
</evidence>
<keyword evidence="3" id="KW-1185">Reference proteome</keyword>
<keyword evidence="1" id="KW-0472">Membrane</keyword>
<comment type="caution">
    <text evidence="2">The sequence shown here is derived from an EMBL/GenBank/DDBJ whole genome shotgun (WGS) entry which is preliminary data.</text>
</comment>
<evidence type="ECO:0000313" key="3">
    <source>
        <dbReference type="Proteomes" id="UP000294919"/>
    </source>
</evidence>
<keyword evidence="1" id="KW-1133">Transmembrane helix</keyword>
<feature type="transmembrane region" description="Helical" evidence="1">
    <location>
        <begin position="20"/>
        <end position="38"/>
    </location>
</feature>
<reference evidence="2 3" key="1">
    <citation type="submission" date="2019-03" db="EMBL/GenBank/DDBJ databases">
        <title>Genomic Encyclopedia of Type Strains, Phase IV (KMG-IV): sequencing the most valuable type-strain genomes for metagenomic binning, comparative biology and taxonomic classification.</title>
        <authorList>
            <person name="Goeker M."/>
        </authorList>
    </citation>
    <scope>NUCLEOTIDE SEQUENCE [LARGE SCALE GENOMIC DNA]</scope>
    <source>
        <strain evidence="2 3">DSM 102940</strain>
    </source>
</reference>
<accession>A0A4R2KY83</accession>